<comment type="pathway">
    <text evidence="1">Protein modification; protein ubiquitination.</text>
</comment>
<keyword evidence="4" id="KW-0812">Transmembrane</keyword>
<evidence type="ECO:0000313" key="7">
    <source>
        <dbReference type="Proteomes" id="UP001556040"/>
    </source>
</evidence>
<evidence type="ECO:0000313" key="6">
    <source>
        <dbReference type="EMBL" id="MEW9501200.1"/>
    </source>
</evidence>
<dbReference type="NCBIfam" id="TIGR03804">
    <property type="entry name" value="para_beta_helix"/>
    <property type="match status" value="5"/>
</dbReference>
<dbReference type="RefSeq" id="WP_367778686.1">
    <property type="nucleotide sequence ID" value="NZ_JBFMIA010000003.1"/>
</dbReference>
<dbReference type="InterPro" id="IPR039448">
    <property type="entry name" value="Beta_helix"/>
</dbReference>
<dbReference type="InterPro" id="IPR051550">
    <property type="entry name" value="SCF-Subunits/Alg-Epimerases"/>
</dbReference>
<dbReference type="SMART" id="SM00722">
    <property type="entry name" value="CASH"/>
    <property type="match status" value="1"/>
</dbReference>
<evidence type="ECO:0000256" key="1">
    <source>
        <dbReference type="ARBA" id="ARBA00004906"/>
    </source>
</evidence>
<name>A0ABV3Q1H0_9BACL</name>
<dbReference type="Pfam" id="PF05048">
    <property type="entry name" value="NosD"/>
    <property type="match status" value="1"/>
</dbReference>
<dbReference type="InterPro" id="IPR012334">
    <property type="entry name" value="Pectin_lyas_fold"/>
</dbReference>
<keyword evidence="3" id="KW-0833">Ubl conjugation pathway</keyword>
<keyword evidence="4" id="KW-1133">Transmembrane helix</keyword>
<dbReference type="PANTHER" id="PTHR22990:SF15">
    <property type="entry name" value="F-BOX ONLY PROTEIN 10"/>
    <property type="match status" value="1"/>
</dbReference>
<dbReference type="InterPro" id="IPR007742">
    <property type="entry name" value="NosD_dom"/>
</dbReference>
<feature type="domain" description="Carbohydrate-binding/sugar hydrolysis" evidence="5">
    <location>
        <begin position="104"/>
        <end position="301"/>
    </location>
</feature>
<evidence type="ECO:0000256" key="3">
    <source>
        <dbReference type="ARBA" id="ARBA00022786"/>
    </source>
</evidence>
<keyword evidence="4" id="KW-0472">Membrane</keyword>
<sequence>MKTSKGKFSITALLLTFFGVLFIGIAIVAGGLFFNAKTLMVPTVEFPEIQDAVDAAVKGDIILVKAKEDGTPYLENVKIMTDNIKLIGIGKEKPVLDGDFVVNTGLGIDLTDRSGVLVKHFIVRNFEGGIFLDGLGSNMIKGNNVNENSGGIVLRDSASNMIKGNTVKDNEVAGIDLSESNSNMIKGNTVKDNGEDGFGSGIELDASNNNTIKRNNVIGNEEDGIFFSNSASNMIKGNTVKDNGEDGIDIEDSSRNVIKSNTIIGNVFDGIEIENSNRSIIKNNSVNENGTDAGGSGIALTASTNNMIKGNTANDNANDGILLDVNSKFNDVFFNRAFGNGDGMATFDIEGLGTDNNFKGNKCGMSSPPEICN</sequence>
<dbReference type="SUPFAM" id="SSF51126">
    <property type="entry name" value="Pectin lyase-like"/>
    <property type="match status" value="1"/>
</dbReference>
<protein>
    <submittedName>
        <fullName evidence="6">Right-handed parallel beta-helix repeat-containing protein</fullName>
    </submittedName>
</protein>
<dbReference type="Gene3D" id="2.160.20.10">
    <property type="entry name" value="Single-stranded right-handed beta-helix, Pectin lyase-like"/>
    <property type="match status" value="3"/>
</dbReference>
<organism evidence="6 7">
    <name type="scientific">Jeotgalibacillus marinus</name>
    <dbReference type="NCBI Taxonomy" id="86667"/>
    <lineage>
        <taxon>Bacteria</taxon>
        <taxon>Bacillati</taxon>
        <taxon>Bacillota</taxon>
        <taxon>Bacilli</taxon>
        <taxon>Bacillales</taxon>
        <taxon>Caryophanaceae</taxon>
        <taxon>Jeotgalibacillus</taxon>
    </lineage>
</organism>
<accession>A0ABV3Q1H0</accession>
<gene>
    <name evidence="6" type="ORF">AB1471_05215</name>
</gene>
<dbReference type="InterPro" id="IPR022441">
    <property type="entry name" value="Para_beta_helix_rpt-2"/>
</dbReference>
<evidence type="ECO:0000259" key="5">
    <source>
        <dbReference type="SMART" id="SM00722"/>
    </source>
</evidence>
<dbReference type="InterPro" id="IPR011050">
    <property type="entry name" value="Pectin_lyase_fold/virulence"/>
</dbReference>
<dbReference type="PANTHER" id="PTHR22990">
    <property type="entry name" value="F-BOX ONLY PROTEIN"/>
    <property type="match status" value="1"/>
</dbReference>
<dbReference type="SMART" id="SM00710">
    <property type="entry name" value="PbH1"/>
    <property type="match status" value="9"/>
</dbReference>
<dbReference type="InterPro" id="IPR006633">
    <property type="entry name" value="Carb-bd_sugar_hydrolysis-dom"/>
</dbReference>
<dbReference type="Pfam" id="PF13229">
    <property type="entry name" value="Beta_helix"/>
    <property type="match status" value="1"/>
</dbReference>
<proteinExistence type="predicted"/>
<keyword evidence="2" id="KW-0677">Repeat</keyword>
<dbReference type="InterPro" id="IPR006626">
    <property type="entry name" value="PbH1"/>
</dbReference>
<reference evidence="6 7" key="1">
    <citation type="journal article" date="1979" name="Int. J. Syst. Evol. Microbiol.">
        <title>Bacillus globisporus subsp. marinus subsp. nov.</title>
        <authorList>
            <person name="Liu H."/>
        </authorList>
    </citation>
    <scope>NUCLEOTIDE SEQUENCE [LARGE SCALE GENOMIC DNA]</scope>
    <source>
        <strain evidence="6 7">DSM 1297</strain>
    </source>
</reference>
<comment type="caution">
    <text evidence="6">The sequence shown here is derived from an EMBL/GenBank/DDBJ whole genome shotgun (WGS) entry which is preliminary data.</text>
</comment>
<dbReference type="EMBL" id="JBFMIA010000003">
    <property type="protein sequence ID" value="MEW9501200.1"/>
    <property type="molecule type" value="Genomic_DNA"/>
</dbReference>
<dbReference type="Proteomes" id="UP001556040">
    <property type="component" value="Unassembled WGS sequence"/>
</dbReference>
<feature type="transmembrane region" description="Helical" evidence="4">
    <location>
        <begin position="12"/>
        <end position="34"/>
    </location>
</feature>
<evidence type="ECO:0000256" key="2">
    <source>
        <dbReference type="ARBA" id="ARBA00022737"/>
    </source>
</evidence>
<keyword evidence="7" id="KW-1185">Reference proteome</keyword>
<evidence type="ECO:0000256" key="4">
    <source>
        <dbReference type="SAM" id="Phobius"/>
    </source>
</evidence>